<dbReference type="AlphaFoldDB" id="A0A2Z5Y3F0"/>
<evidence type="ECO:0000256" key="6">
    <source>
        <dbReference type="ARBA" id="ARBA00049417"/>
    </source>
</evidence>
<dbReference type="InterPro" id="IPR005249">
    <property type="entry name" value="YqeK"/>
</dbReference>
<organism evidence="8 9">
    <name type="scientific">Melissococcus plutonius</name>
    <dbReference type="NCBI Taxonomy" id="33970"/>
    <lineage>
        <taxon>Bacteria</taxon>
        <taxon>Bacillati</taxon>
        <taxon>Bacillota</taxon>
        <taxon>Bacilli</taxon>
        <taxon>Lactobacillales</taxon>
        <taxon>Enterococcaceae</taxon>
        <taxon>Melissococcus</taxon>
    </lineage>
</organism>
<accession>A0A2Z5Y3F0</accession>
<keyword evidence="4 8" id="KW-0378">Hydrolase</keyword>
<dbReference type="Pfam" id="PF01966">
    <property type="entry name" value="HD"/>
    <property type="match status" value="1"/>
</dbReference>
<dbReference type="PROSITE" id="PS51831">
    <property type="entry name" value="HD"/>
    <property type="match status" value="1"/>
</dbReference>
<dbReference type="NCBIfam" id="TIGR00488">
    <property type="entry name" value="bis(5'-nucleosyl)-tetraphosphatase (symmetrical) YqeK"/>
    <property type="match status" value="1"/>
</dbReference>
<reference evidence="8 9" key="1">
    <citation type="submission" date="2018-01" db="EMBL/GenBank/DDBJ databases">
        <title>Whole genome sequence of Melissococcus plutonius DAT561.</title>
        <authorList>
            <person name="Okumura K."/>
            <person name="Takamatsu D."/>
            <person name="Okura M."/>
        </authorList>
    </citation>
    <scope>NUCLEOTIDE SEQUENCE [LARGE SCALE GENOMIC DNA]</scope>
    <source>
        <strain evidence="8 9">DAT561</strain>
    </source>
</reference>
<dbReference type="OMA" id="AIRYHTT"/>
<evidence type="ECO:0000256" key="4">
    <source>
        <dbReference type="ARBA" id="ARBA00022801"/>
    </source>
</evidence>
<dbReference type="InterPro" id="IPR003607">
    <property type="entry name" value="HD/PDEase_dom"/>
</dbReference>
<dbReference type="InterPro" id="IPR051094">
    <property type="entry name" value="Diverse_Catalytic_Enzymes"/>
</dbReference>
<dbReference type="Proteomes" id="UP000269226">
    <property type="component" value="Chromosome"/>
</dbReference>
<dbReference type="SUPFAM" id="SSF109604">
    <property type="entry name" value="HD-domain/PDEase-like"/>
    <property type="match status" value="1"/>
</dbReference>
<dbReference type="EMBL" id="AP018492">
    <property type="protein sequence ID" value="BBC61432.1"/>
    <property type="molecule type" value="Genomic_DNA"/>
</dbReference>
<keyword evidence="3" id="KW-0547">Nucleotide-binding</keyword>
<dbReference type="SMART" id="SM00471">
    <property type="entry name" value="HDc"/>
    <property type="match status" value="1"/>
</dbReference>
<dbReference type="GeneID" id="57043868"/>
<dbReference type="PANTHER" id="PTHR35795">
    <property type="entry name" value="SLR1885 PROTEIN"/>
    <property type="match status" value="1"/>
</dbReference>
<comment type="catalytic activity">
    <reaction evidence="6">
        <text>P(1),P(4)-bis(5'-adenosyl) tetraphosphate + H2O = 2 ADP + 2 H(+)</text>
        <dbReference type="Rhea" id="RHEA:24252"/>
        <dbReference type="ChEBI" id="CHEBI:15377"/>
        <dbReference type="ChEBI" id="CHEBI:15378"/>
        <dbReference type="ChEBI" id="CHEBI:58141"/>
        <dbReference type="ChEBI" id="CHEBI:456216"/>
        <dbReference type="EC" id="3.6.1.41"/>
    </reaction>
</comment>
<evidence type="ECO:0000256" key="1">
    <source>
        <dbReference type="ARBA" id="ARBA00012506"/>
    </source>
</evidence>
<dbReference type="InterPro" id="IPR006674">
    <property type="entry name" value="HD_domain"/>
</dbReference>
<proteinExistence type="predicted"/>
<dbReference type="GO" id="GO:0008803">
    <property type="term" value="F:bis(5'-nucleosyl)-tetraphosphatase (symmetrical) activity"/>
    <property type="evidence" value="ECO:0007669"/>
    <property type="project" value="UniProtKB-EC"/>
</dbReference>
<name>A0A2Z5Y3F0_9ENTE</name>
<evidence type="ECO:0000259" key="7">
    <source>
        <dbReference type="PROSITE" id="PS51831"/>
    </source>
</evidence>
<feature type="domain" description="HD" evidence="7">
    <location>
        <begin position="27"/>
        <end position="141"/>
    </location>
</feature>
<keyword evidence="2" id="KW-0479">Metal-binding</keyword>
<gene>
    <name evidence="8" type="ORF">DAT561_1327</name>
</gene>
<evidence type="ECO:0000256" key="2">
    <source>
        <dbReference type="ARBA" id="ARBA00022723"/>
    </source>
</evidence>
<dbReference type="GO" id="GO:0046872">
    <property type="term" value="F:metal ion binding"/>
    <property type="evidence" value="ECO:0007669"/>
    <property type="project" value="UniProtKB-KW"/>
</dbReference>
<sequence>MSWTETYTIEQRDDLIQKIQKSLSEKRLKHVLRVEQSALALAEKYGVSKKKASIAALVHDYAKERPDDDFRKIIKQENLSPELLNYGNEIWHGAVGIFIIRQELEIEDKEILEAVRLHTTGAAKMSTLDKIIYVADYIEEGRSFPGVEEARTIAFIDLDEAVAYEAKQTLIHLIENERKVYPKSLETYNEWVVKYKNRRELP</sequence>
<dbReference type="EC" id="3.6.1.41" evidence="1"/>
<dbReference type="PANTHER" id="PTHR35795:SF1">
    <property type="entry name" value="BIS(5'-NUCLEOSYL)-TETRAPHOSPHATASE, SYMMETRICAL"/>
    <property type="match status" value="1"/>
</dbReference>
<dbReference type="Gene3D" id="1.10.3210.10">
    <property type="entry name" value="Hypothetical protein af1432"/>
    <property type="match status" value="1"/>
</dbReference>
<dbReference type="RefSeq" id="WP_013773490.1">
    <property type="nucleotide sequence ID" value="NZ_AP018492.1"/>
</dbReference>
<dbReference type="GO" id="GO:0000166">
    <property type="term" value="F:nucleotide binding"/>
    <property type="evidence" value="ECO:0007669"/>
    <property type="project" value="UniProtKB-KW"/>
</dbReference>
<evidence type="ECO:0000313" key="9">
    <source>
        <dbReference type="Proteomes" id="UP000269226"/>
    </source>
</evidence>
<evidence type="ECO:0000313" key="8">
    <source>
        <dbReference type="EMBL" id="BBC61432.1"/>
    </source>
</evidence>
<dbReference type="CDD" id="cd00077">
    <property type="entry name" value="HDc"/>
    <property type="match status" value="1"/>
</dbReference>
<evidence type="ECO:0000256" key="3">
    <source>
        <dbReference type="ARBA" id="ARBA00022741"/>
    </source>
</evidence>
<protein>
    <recommendedName>
        <fullName evidence="1">bis(5'-nucleosyl)-tetraphosphatase (symmetrical)</fullName>
        <ecNumber evidence="1">3.6.1.41</ecNumber>
    </recommendedName>
</protein>
<keyword evidence="5" id="KW-0408">Iron</keyword>
<evidence type="ECO:0000256" key="5">
    <source>
        <dbReference type="ARBA" id="ARBA00023004"/>
    </source>
</evidence>